<reference evidence="1" key="1">
    <citation type="journal article" date="2019" name="Sci. Rep.">
        <title>Draft genome of Tanacetum cinerariifolium, the natural source of mosquito coil.</title>
        <authorList>
            <person name="Yamashiro T."/>
            <person name="Shiraishi A."/>
            <person name="Satake H."/>
            <person name="Nakayama K."/>
        </authorList>
    </citation>
    <scope>NUCLEOTIDE SEQUENCE</scope>
</reference>
<organism evidence="1">
    <name type="scientific">Tanacetum cinerariifolium</name>
    <name type="common">Dalmatian daisy</name>
    <name type="synonym">Chrysanthemum cinerariifolium</name>
    <dbReference type="NCBI Taxonomy" id="118510"/>
    <lineage>
        <taxon>Eukaryota</taxon>
        <taxon>Viridiplantae</taxon>
        <taxon>Streptophyta</taxon>
        <taxon>Embryophyta</taxon>
        <taxon>Tracheophyta</taxon>
        <taxon>Spermatophyta</taxon>
        <taxon>Magnoliopsida</taxon>
        <taxon>eudicotyledons</taxon>
        <taxon>Gunneridae</taxon>
        <taxon>Pentapetalae</taxon>
        <taxon>asterids</taxon>
        <taxon>campanulids</taxon>
        <taxon>Asterales</taxon>
        <taxon>Asteraceae</taxon>
        <taxon>Asteroideae</taxon>
        <taxon>Anthemideae</taxon>
        <taxon>Anthemidinae</taxon>
        <taxon>Tanacetum</taxon>
    </lineage>
</organism>
<gene>
    <name evidence="1" type="ORF">Tci_660449</name>
</gene>
<feature type="non-terminal residue" evidence="1">
    <location>
        <position position="112"/>
    </location>
</feature>
<name>A0A699KD10_TANCI</name>
<sequence length="112" mass="12805">MAECPSTYVESGTRCNGCVFDGIPLLSFDEPGKANYKDLRKVYSYNFLRHELIKRQDMGMKNSFIEGLLFEIQQQNVRQDGGASEAIQELRDAIDDVRGQNHRSVMQLNAMR</sequence>
<comment type="caution">
    <text evidence="1">The sequence shown here is derived from an EMBL/GenBank/DDBJ whole genome shotgun (WGS) entry which is preliminary data.</text>
</comment>
<accession>A0A699KD10</accession>
<proteinExistence type="predicted"/>
<dbReference type="AlphaFoldDB" id="A0A699KD10"/>
<evidence type="ECO:0000313" key="1">
    <source>
        <dbReference type="EMBL" id="GFA88477.1"/>
    </source>
</evidence>
<protein>
    <submittedName>
        <fullName evidence="1">Uncharacterized protein</fullName>
    </submittedName>
</protein>
<dbReference type="EMBL" id="BKCJ010507168">
    <property type="protein sequence ID" value="GFA88477.1"/>
    <property type="molecule type" value="Genomic_DNA"/>
</dbReference>